<sequence>MNTEQSEVPQLHWIKSAHSGGAGGDCIEVAPTPSAIHVRDSKDTGQGSLAVTPSAWAAFLDLARRG</sequence>
<dbReference type="EMBL" id="JAAXOU010000211">
    <property type="protein sequence ID" value="NKY15712.1"/>
    <property type="molecule type" value="Genomic_DNA"/>
</dbReference>
<dbReference type="Pfam" id="PF04149">
    <property type="entry name" value="DUF397"/>
    <property type="match status" value="1"/>
</dbReference>
<dbReference type="Proteomes" id="UP000570003">
    <property type="component" value="Unassembled WGS sequence"/>
</dbReference>
<feature type="domain" description="DUF397" evidence="1">
    <location>
        <begin position="11"/>
        <end position="63"/>
    </location>
</feature>
<comment type="caution">
    <text evidence="2">The sequence shown here is derived from an EMBL/GenBank/DDBJ whole genome shotgun (WGS) entry which is preliminary data.</text>
</comment>
<evidence type="ECO:0000259" key="1">
    <source>
        <dbReference type="Pfam" id="PF04149"/>
    </source>
</evidence>
<accession>A0AA44IEM5</accession>
<gene>
    <name evidence="2" type="ORF">HGA06_16600</name>
</gene>
<dbReference type="InterPro" id="IPR007278">
    <property type="entry name" value="DUF397"/>
</dbReference>
<reference evidence="2 3" key="1">
    <citation type="submission" date="2020-04" db="EMBL/GenBank/DDBJ databases">
        <title>MicrobeNet Type strains.</title>
        <authorList>
            <person name="Nicholson A.C."/>
        </authorList>
    </citation>
    <scope>NUCLEOTIDE SEQUENCE [LARGE SCALE GENOMIC DNA]</scope>
    <source>
        <strain evidence="2 3">DSM 40738</strain>
    </source>
</reference>
<name>A0AA44IEM5_STRE0</name>
<dbReference type="AlphaFoldDB" id="A0AA44IEM5"/>
<dbReference type="RefSeq" id="WP_168439886.1">
    <property type="nucleotide sequence ID" value="NZ_JAAXOU010000211.1"/>
</dbReference>
<keyword evidence="3" id="KW-1185">Reference proteome</keyword>
<protein>
    <submittedName>
        <fullName evidence="2">DUF397 domain-containing protein</fullName>
    </submittedName>
</protein>
<evidence type="ECO:0000313" key="2">
    <source>
        <dbReference type="EMBL" id="NKY15712.1"/>
    </source>
</evidence>
<proteinExistence type="predicted"/>
<organism evidence="2 3">
    <name type="scientific">Streptomyces somaliensis (strain ATCC 33201 / DSM 40738 / JCM 12659 / KCTC 9044 / NCTC 11332 / NRRL B-12077 / IP 733)</name>
    <dbReference type="NCBI Taxonomy" id="1134445"/>
    <lineage>
        <taxon>Bacteria</taxon>
        <taxon>Bacillati</taxon>
        <taxon>Actinomycetota</taxon>
        <taxon>Actinomycetes</taxon>
        <taxon>Kitasatosporales</taxon>
        <taxon>Streptomycetaceae</taxon>
        <taxon>Streptomyces</taxon>
    </lineage>
</organism>
<evidence type="ECO:0000313" key="3">
    <source>
        <dbReference type="Proteomes" id="UP000570003"/>
    </source>
</evidence>